<dbReference type="Gene3D" id="3.40.50.2300">
    <property type="match status" value="2"/>
</dbReference>
<dbReference type="PANTHER" id="PTHR30483:SF37">
    <property type="entry name" value="ABC TRANSPORTER SUBSTRATE-BINDING PROTEIN"/>
    <property type="match status" value="1"/>
</dbReference>
<dbReference type="Pfam" id="PF13458">
    <property type="entry name" value="Peripla_BP_6"/>
    <property type="match status" value="1"/>
</dbReference>
<evidence type="ECO:0000313" key="7">
    <source>
        <dbReference type="Proteomes" id="UP000606490"/>
    </source>
</evidence>
<dbReference type="CDD" id="cd06340">
    <property type="entry name" value="PBP1_ABC_ligand_binding-like"/>
    <property type="match status" value="1"/>
</dbReference>
<feature type="domain" description="Leucine-binding protein" evidence="5">
    <location>
        <begin position="26"/>
        <end position="387"/>
    </location>
</feature>
<dbReference type="InterPro" id="IPR028082">
    <property type="entry name" value="Peripla_BP_I"/>
</dbReference>
<dbReference type="InterPro" id="IPR051010">
    <property type="entry name" value="BCAA_transport"/>
</dbReference>
<protein>
    <submittedName>
        <fullName evidence="6">ABC transporter substrate-binding protein</fullName>
    </submittedName>
</protein>
<evidence type="ECO:0000256" key="2">
    <source>
        <dbReference type="ARBA" id="ARBA00022729"/>
    </source>
</evidence>
<dbReference type="PANTHER" id="PTHR30483">
    <property type="entry name" value="LEUCINE-SPECIFIC-BINDING PROTEIN"/>
    <property type="match status" value="1"/>
</dbReference>
<name>A0ABS1V3T5_9PROT</name>
<dbReference type="RefSeq" id="WP_202825504.1">
    <property type="nucleotide sequence ID" value="NZ_JAEUXJ010000003.1"/>
</dbReference>
<keyword evidence="3" id="KW-0029">Amino-acid transport</keyword>
<evidence type="ECO:0000256" key="4">
    <source>
        <dbReference type="SAM" id="SignalP"/>
    </source>
</evidence>
<gene>
    <name evidence="6" type="ORF">JMJ55_10630</name>
</gene>
<keyword evidence="2 4" id="KW-0732">Signal</keyword>
<feature type="signal peptide" evidence="4">
    <location>
        <begin position="1"/>
        <end position="22"/>
    </location>
</feature>
<comment type="caution">
    <text evidence="6">The sequence shown here is derived from an EMBL/GenBank/DDBJ whole genome shotgun (WGS) entry which is preliminary data.</text>
</comment>
<feature type="chain" id="PRO_5046345685" evidence="4">
    <location>
        <begin position="23"/>
        <end position="414"/>
    </location>
</feature>
<accession>A0ABS1V3T5</accession>
<evidence type="ECO:0000256" key="1">
    <source>
        <dbReference type="ARBA" id="ARBA00010062"/>
    </source>
</evidence>
<comment type="similarity">
    <text evidence="1">Belongs to the leucine-binding protein family.</text>
</comment>
<evidence type="ECO:0000313" key="6">
    <source>
        <dbReference type="EMBL" id="MBL6455781.1"/>
    </source>
</evidence>
<dbReference type="SUPFAM" id="SSF53822">
    <property type="entry name" value="Periplasmic binding protein-like I"/>
    <property type="match status" value="1"/>
</dbReference>
<reference evidence="6 7" key="1">
    <citation type="submission" date="2021-01" db="EMBL/GenBank/DDBJ databases">
        <title>Belnapia mucosa sp. nov. and Belnapia arida sp. nov., isolated from the Tabernas Desert (Almeria, Spain).</title>
        <authorList>
            <person name="Molina-Menor E."/>
            <person name="Vidal-Verdu A."/>
            <person name="Calonge A."/>
            <person name="Satari L."/>
            <person name="Pereto Magraner J."/>
            <person name="Porcar Miralles M."/>
        </authorList>
    </citation>
    <scope>NUCLEOTIDE SEQUENCE [LARGE SCALE GENOMIC DNA]</scope>
    <source>
        <strain evidence="6 7">T6</strain>
    </source>
</reference>
<evidence type="ECO:0000259" key="5">
    <source>
        <dbReference type="Pfam" id="PF13458"/>
    </source>
</evidence>
<evidence type="ECO:0000256" key="3">
    <source>
        <dbReference type="ARBA" id="ARBA00022970"/>
    </source>
</evidence>
<keyword evidence="3" id="KW-0813">Transport</keyword>
<organism evidence="6 7">
    <name type="scientific">Belnapia mucosa</name>
    <dbReference type="NCBI Taxonomy" id="2804532"/>
    <lineage>
        <taxon>Bacteria</taxon>
        <taxon>Pseudomonadati</taxon>
        <taxon>Pseudomonadota</taxon>
        <taxon>Alphaproteobacteria</taxon>
        <taxon>Acetobacterales</taxon>
        <taxon>Roseomonadaceae</taxon>
        <taxon>Belnapia</taxon>
    </lineage>
</organism>
<dbReference type="InterPro" id="IPR028081">
    <property type="entry name" value="Leu-bd"/>
</dbReference>
<dbReference type="Proteomes" id="UP000606490">
    <property type="component" value="Unassembled WGS sequence"/>
</dbReference>
<sequence length="414" mass="44096">MSIARRHLLALPALLSASPLLAQGAPVKVGTLLPLTGVAASAGGSAKAAIELAVELINTPQPDLASMPLMATSGFPGLGGRPLQVVIADQQGSPSVAQNQALRLITQERVVAITNGYQSGLVQTASAIAERHGIPYVTGEAVATNLTERGFRWFFRTTPIGPDIAAIYVEFLQSARVNGRPVTKVAIVNENTEYGTSIAEVIRRTAEARGIGIALQIPYAANSADVSAQVLQLKDAQPDVAIFISYTSDAILYARTMRAQGYRPPILIGDNSGFSDDNFVQTAGDIAQGIINRSAFDPSRPGSNSFKVNALYKARTGREMDDTTARIMQGFLVTCDAINRAGATEPAAIQKALRETNLDAGQLMIGYRGVKFDEKGQNSMASVLLVQLRGREYISVWPEATATAPLQLPYKGWE</sequence>
<dbReference type="EMBL" id="JAEUXJ010000003">
    <property type="protein sequence ID" value="MBL6455781.1"/>
    <property type="molecule type" value="Genomic_DNA"/>
</dbReference>
<keyword evidence="7" id="KW-1185">Reference proteome</keyword>
<proteinExistence type="inferred from homology"/>